<evidence type="ECO:0000313" key="1">
    <source>
        <dbReference type="EMBL" id="KAJ5719351.1"/>
    </source>
</evidence>
<name>A0AAD6MUH1_9EURO</name>
<reference evidence="1" key="2">
    <citation type="submission" date="2023-01" db="EMBL/GenBank/DDBJ databases">
        <authorList>
            <person name="Petersen C."/>
        </authorList>
    </citation>
    <scope>NUCLEOTIDE SEQUENCE</scope>
    <source>
        <strain evidence="1">IBT 17514</strain>
    </source>
</reference>
<keyword evidence="2" id="KW-1185">Reference proteome</keyword>
<dbReference type="EMBL" id="JAQJAN010000011">
    <property type="protein sequence ID" value="KAJ5719351.1"/>
    <property type="molecule type" value="Genomic_DNA"/>
</dbReference>
<evidence type="ECO:0000313" key="2">
    <source>
        <dbReference type="Proteomes" id="UP001215712"/>
    </source>
</evidence>
<dbReference type="Proteomes" id="UP001215712">
    <property type="component" value="Unassembled WGS sequence"/>
</dbReference>
<sequence length="90" mass="10282">MSEDPYARPETDYPLEVQINTLQQMRVVDIQPGYGSQEIRCTLSAKNLQTEHPSDYEALSYVWGEWEDYCTISLNGVPNFPVTRNLANAL</sequence>
<proteinExistence type="predicted"/>
<protein>
    <recommendedName>
        <fullName evidence="3">Heterokaryon incompatibility domain-containing protein</fullName>
    </recommendedName>
</protein>
<evidence type="ECO:0008006" key="3">
    <source>
        <dbReference type="Google" id="ProtNLM"/>
    </source>
</evidence>
<reference evidence="1" key="1">
    <citation type="journal article" date="2023" name="IMA Fungus">
        <title>Comparative genomic study of the Penicillium genus elucidates a diverse pangenome and 15 lateral gene transfer events.</title>
        <authorList>
            <person name="Petersen C."/>
            <person name="Sorensen T."/>
            <person name="Nielsen M.R."/>
            <person name="Sondergaard T.E."/>
            <person name="Sorensen J.L."/>
            <person name="Fitzpatrick D.A."/>
            <person name="Frisvad J.C."/>
            <person name="Nielsen K.L."/>
        </authorList>
    </citation>
    <scope>NUCLEOTIDE SEQUENCE</scope>
    <source>
        <strain evidence="1">IBT 17514</strain>
    </source>
</reference>
<organism evidence="1 2">
    <name type="scientific">Penicillium malachiteum</name>
    <dbReference type="NCBI Taxonomy" id="1324776"/>
    <lineage>
        <taxon>Eukaryota</taxon>
        <taxon>Fungi</taxon>
        <taxon>Dikarya</taxon>
        <taxon>Ascomycota</taxon>
        <taxon>Pezizomycotina</taxon>
        <taxon>Eurotiomycetes</taxon>
        <taxon>Eurotiomycetidae</taxon>
        <taxon>Eurotiales</taxon>
        <taxon>Aspergillaceae</taxon>
        <taxon>Penicillium</taxon>
    </lineage>
</organism>
<gene>
    <name evidence="1" type="ORF">N7493_007806</name>
</gene>
<accession>A0AAD6MUH1</accession>
<comment type="caution">
    <text evidence="1">The sequence shown here is derived from an EMBL/GenBank/DDBJ whole genome shotgun (WGS) entry which is preliminary data.</text>
</comment>
<dbReference type="AlphaFoldDB" id="A0AAD6MUH1"/>